<gene>
    <name evidence="13" type="ORF">FEV51_08630</name>
</gene>
<dbReference type="Gene3D" id="3.30.565.10">
    <property type="entry name" value="Histidine kinase-like ATPase, C-terminal domain"/>
    <property type="match status" value="1"/>
</dbReference>
<dbReference type="Proteomes" id="UP000309668">
    <property type="component" value="Unassembled WGS sequence"/>
</dbReference>
<evidence type="ECO:0000313" key="14">
    <source>
        <dbReference type="Proteomes" id="UP000309668"/>
    </source>
</evidence>
<dbReference type="Pfam" id="PF07536">
    <property type="entry name" value="HWE_HK"/>
    <property type="match status" value="1"/>
</dbReference>
<feature type="domain" description="PAC" evidence="12">
    <location>
        <begin position="112"/>
        <end position="164"/>
    </location>
</feature>
<keyword evidence="10" id="KW-0067">ATP-binding</keyword>
<keyword evidence="14" id="KW-1185">Reference proteome</keyword>
<dbReference type="SUPFAM" id="SSF55785">
    <property type="entry name" value="PYP-like sensor domain (PAS domain)"/>
    <property type="match status" value="1"/>
</dbReference>
<dbReference type="PANTHER" id="PTHR41523:SF7">
    <property type="entry name" value="HISTIDINE KINASE"/>
    <property type="match status" value="1"/>
</dbReference>
<comment type="caution">
    <text evidence="13">The sequence shown here is derived from an EMBL/GenBank/DDBJ whole genome shotgun (WGS) entry which is preliminary data.</text>
</comment>
<sequence length="359" mass="39453">MTDNSTPPDARADELAAQLISAKRSGGATSSERVRFLEAMTEAVPVGIVFADTTGRIVHGNSRAEEMVRHPVYFSDDVDSYGEWISFHPDGRQVQSHEYPLSRVIRDGESSASLDVHYQRGDGTRFWMRIIGRPVCDADGAMIGATVALIDIDHERQLQKSQDILIAELNHRVKNAFSVTMAIVRRSLKDSIVPQETMEAIASRLGAYSSVHSRLIGSDWGYATLRQIADDVLRPIGGDNISLDGPPVRMSSQMGISLSMALYELATNATKYGSLSVDGGTVAMHWEIDASQDPESVCIRWREEGGPPATKPHRKGFGTFITQRAVAAETKGDVSVSYNETGLEWALTMPRPQHRENII</sequence>
<keyword evidence="3" id="KW-0597">Phosphoprotein</keyword>
<evidence type="ECO:0000256" key="10">
    <source>
        <dbReference type="ARBA" id="ARBA00022840"/>
    </source>
</evidence>
<evidence type="ECO:0000256" key="3">
    <source>
        <dbReference type="ARBA" id="ARBA00022553"/>
    </source>
</evidence>
<dbReference type="PANTHER" id="PTHR41523">
    <property type="entry name" value="TWO-COMPONENT SYSTEM SENSOR PROTEIN"/>
    <property type="match status" value="1"/>
</dbReference>
<keyword evidence="11" id="KW-0843">Virulence</keyword>
<evidence type="ECO:0000256" key="1">
    <source>
        <dbReference type="ARBA" id="ARBA00000085"/>
    </source>
</evidence>
<evidence type="ECO:0000256" key="11">
    <source>
        <dbReference type="ARBA" id="ARBA00023026"/>
    </source>
</evidence>
<organism evidence="13 14">
    <name type="scientific">Qipengyuania marisflavi</name>
    <dbReference type="NCBI Taxonomy" id="2486356"/>
    <lineage>
        <taxon>Bacteria</taxon>
        <taxon>Pseudomonadati</taxon>
        <taxon>Pseudomonadota</taxon>
        <taxon>Alphaproteobacteria</taxon>
        <taxon>Sphingomonadales</taxon>
        <taxon>Erythrobacteraceae</taxon>
        <taxon>Qipengyuania</taxon>
    </lineage>
</organism>
<dbReference type="Gene3D" id="3.30.450.20">
    <property type="entry name" value="PAS domain"/>
    <property type="match status" value="1"/>
</dbReference>
<dbReference type="AlphaFoldDB" id="A0A5S3P7W3"/>
<dbReference type="GO" id="GO:0004673">
    <property type="term" value="F:protein histidine kinase activity"/>
    <property type="evidence" value="ECO:0007669"/>
    <property type="project" value="UniProtKB-EC"/>
</dbReference>
<dbReference type="InterPro" id="IPR000014">
    <property type="entry name" value="PAS"/>
</dbReference>
<evidence type="ECO:0000256" key="2">
    <source>
        <dbReference type="ARBA" id="ARBA00012438"/>
    </source>
</evidence>
<evidence type="ECO:0000259" key="12">
    <source>
        <dbReference type="PROSITE" id="PS50113"/>
    </source>
</evidence>
<evidence type="ECO:0000256" key="9">
    <source>
        <dbReference type="ARBA" id="ARBA00022777"/>
    </source>
</evidence>
<keyword evidence="8" id="KW-0547">Nucleotide-binding</keyword>
<evidence type="ECO:0000256" key="5">
    <source>
        <dbReference type="ARBA" id="ARBA00022643"/>
    </source>
</evidence>
<dbReference type="EC" id="2.7.13.3" evidence="2"/>
<evidence type="ECO:0000256" key="8">
    <source>
        <dbReference type="ARBA" id="ARBA00022741"/>
    </source>
</evidence>
<accession>A0A5S3P7W3</accession>
<dbReference type="InterPro" id="IPR000700">
    <property type="entry name" value="PAS-assoc_C"/>
</dbReference>
<protein>
    <recommendedName>
        <fullName evidence="2">histidine kinase</fullName>
        <ecNumber evidence="2">2.7.13.3</ecNumber>
    </recommendedName>
</protein>
<evidence type="ECO:0000313" key="13">
    <source>
        <dbReference type="EMBL" id="TMM48333.1"/>
    </source>
</evidence>
<name>A0A5S3P7W3_9SPHN</name>
<dbReference type="SMART" id="SM00911">
    <property type="entry name" value="HWE_HK"/>
    <property type="match status" value="1"/>
</dbReference>
<dbReference type="OrthoDB" id="136506at2"/>
<evidence type="ECO:0000256" key="6">
    <source>
        <dbReference type="ARBA" id="ARBA00022679"/>
    </source>
</evidence>
<keyword evidence="5" id="KW-0288">FMN</keyword>
<dbReference type="InterPro" id="IPR036890">
    <property type="entry name" value="HATPase_C_sf"/>
</dbReference>
<dbReference type="GO" id="GO:0005524">
    <property type="term" value="F:ATP binding"/>
    <property type="evidence" value="ECO:0007669"/>
    <property type="project" value="UniProtKB-KW"/>
</dbReference>
<dbReference type="EMBL" id="VCAO01000003">
    <property type="protein sequence ID" value="TMM48333.1"/>
    <property type="molecule type" value="Genomic_DNA"/>
</dbReference>
<reference evidence="13 14" key="1">
    <citation type="submission" date="2019-05" db="EMBL/GenBank/DDBJ databases">
        <title>Erythrobacter marisflavi sp. nov., isolated from isolated from water of an estuary environment.</title>
        <authorList>
            <person name="Yoon J.-H."/>
        </authorList>
    </citation>
    <scope>NUCLEOTIDE SEQUENCE [LARGE SCALE GENOMIC DNA]</scope>
    <source>
        <strain evidence="13 14">KEM-5</strain>
    </source>
</reference>
<dbReference type="PROSITE" id="PS50113">
    <property type="entry name" value="PAC"/>
    <property type="match status" value="1"/>
</dbReference>
<evidence type="ECO:0000256" key="7">
    <source>
        <dbReference type="ARBA" id="ARBA00022737"/>
    </source>
</evidence>
<evidence type="ECO:0000256" key="4">
    <source>
        <dbReference type="ARBA" id="ARBA00022630"/>
    </source>
</evidence>
<dbReference type="InterPro" id="IPR035965">
    <property type="entry name" value="PAS-like_dom_sf"/>
</dbReference>
<dbReference type="NCBIfam" id="TIGR00229">
    <property type="entry name" value="sensory_box"/>
    <property type="match status" value="1"/>
</dbReference>
<keyword evidence="4" id="KW-0285">Flavoprotein</keyword>
<keyword evidence="9" id="KW-0418">Kinase</keyword>
<dbReference type="Pfam" id="PF13426">
    <property type="entry name" value="PAS_9"/>
    <property type="match status" value="1"/>
</dbReference>
<dbReference type="InterPro" id="IPR011102">
    <property type="entry name" value="Sig_transdc_His_kinase_HWE"/>
</dbReference>
<proteinExistence type="predicted"/>
<comment type="catalytic activity">
    <reaction evidence="1">
        <text>ATP + protein L-histidine = ADP + protein N-phospho-L-histidine.</text>
        <dbReference type="EC" id="2.7.13.3"/>
    </reaction>
</comment>
<dbReference type="CDD" id="cd18773">
    <property type="entry name" value="PDC1_HK_sensor"/>
    <property type="match status" value="1"/>
</dbReference>
<keyword evidence="7" id="KW-0677">Repeat</keyword>
<dbReference type="RefSeq" id="WP_138617913.1">
    <property type="nucleotide sequence ID" value="NZ_VCAO01000003.1"/>
</dbReference>
<keyword evidence="6" id="KW-0808">Transferase</keyword>